<name>A0AAN8YAY9_SOLBU</name>
<dbReference type="EMBL" id="JBANQN010000006">
    <property type="protein sequence ID" value="KAK6786325.1"/>
    <property type="molecule type" value="Genomic_DNA"/>
</dbReference>
<dbReference type="Pfam" id="PF13966">
    <property type="entry name" value="zf-RVT"/>
    <property type="match status" value="1"/>
</dbReference>
<protein>
    <recommendedName>
        <fullName evidence="1">Reverse transcriptase zinc-binding domain-containing protein</fullName>
    </recommendedName>
</protein>
<comment type="caution">
    <text evidence="2">The sequence shown here is derived from an EMBL/GenBank/DDBJ whole genome shotgun (WGS) entry which is preliminary data.</text>
</comment>
<keyword evidence="3" id="KW-1185">Reference proteome</keyword>
<accession>A0AAN8YAY9</accession>
<dbReference type="AlphaFoldDB" id="A0AAN8YAY9"/>
<sequence>MTYKNEARPKDIFSLWLYLHERLITKDRLLKWGVSIEPHCVFCNACLETRTHLFVQCSFASSLWTRIYFCLKRTTLITSDSDNYLTGAMRDAKGKTLKAQLFKMVYTKTIHAIWMERNQRQFEKKNRAMEMIAKDIAFTCNARA</sequence>
<gene>
    <name evidence="2" type="ORF">RDI58_014850</name>
</gene>
<evidence type="ECO:0000313" key="3">
    <source>
        <dbReference type="Proteomes" id="UP001371456"/>
    </source>
</evidence>
<feature type="domain" description="Reverse transcriptase zinc-binding" evidence="1">
    <location>
        <begin position="2"/>
        <end position="64"/>
    </location>
</feature>
<evidence type="ECO:0000313" key="2">
    <source>
        <dbReference type="EMBL" id="KAK6786325.1"/>
    </source>
</evidence>
<dbReference type="InterPro" id="IPR026960">
    <property type="entry name" value="RVT-Znf"/>
</dbReference>
<evidence type="ECO:0000259" key="1">
    <source>
        <dbReference type="Pfam" id="PF13966"/>
    </source>
</evidence>
<proteinExistence type="predicted"/>
<reference evidence="2 3" key="1">
    <citation type="submission" date="2024-02" db="EMBL/GenBank/DDBJ databases">
        <title>de novo genome assembly of Solanum bulbocastanum strain 11H21.</title>
        <authorList>
            <person name="Hosaka A.J."/>
        </authorList>
    </citation>
    <scope>NUCLEOTIDE SEQUENCE [LARGE SCALE GENOMIC DNA]</scope>
    <source>
        <tissue evidence="2">Young leaves</tissue>
    </source>
</reference>
<organism evidence="2 3">
    <name type="scientific">Solanum bulbocastanum</name>
    <name type="common">Wild potato</name>
    <dbReference type="NCBI Taxonomy" id="147425"/>
    <lineage>
        <taxon>Eukaryota</taxon>
        <taxon>Viridiplantae</taxon>
        <taxon>Streptophyta</taxon>
        <taxon>Embryophyta</taxon>
        <taxon>Tracheophyta</taxon>
        <taxon>Spermatophyta</taxon>
        <taxon>Magnoliopsida</taxon>
        <taxon>eudicotyledons</taxon>
        <taxon>Gunneridae</taxon>
        <taxon>Pentapetalae</taxon>
        <taxon>asterids</taxon>
        <taxon>lamiids</taxon>
        <taxon>Solanales</taxon>
        <taxon>Solanaceae</taxon>
        <taxon>Solanoideae</taxon>
        <taxon>Solaneae</taxon>
        <taxon>Solanum</taxon>
    </lineage>
</organism>
<dbReference type="Proteomes" id="UP001371456">
    <property type="component" value="Unassembled WGS sequence"/>
</dbReference>